<evidence type="ECO:0008006" key="3">
    <source>
        <dbReference type="Google" id="ProtNLM"/>
    </source>
</evidence>
<evidence type="ECO:0000313" key="2">
    <source>
        <dbReference type="EMBL" id="QJH99107.1"/>
    </source>
</evidence>
<protein>
    <recommendedName>
        <fullName evidence="3">DUF4157 domain-containing protein</fullName>
    </recommendedName>
</protein>
<name>A0A6H1ZKT3_9ZZZZ</name>
<dbReference type="AlphaFoldDB" id="A0A6H1ZKT3"/>
<sequence length="113" mass="13230">MYYNLKHTDSMPDWKAGYSKAWFIGIRPAYKDDKGLLAHEVEHVRHWWYSLGFSSILYLLSKRFRLWAEVKCYKVQLEYAADRDLARRVYALRLAAHYNLGITVSEALDALGG</sequence>
<gene>
    <name evidence="1" type="ORF">TM448A00751_0013</name>
    <name evidence="2" type="ORF">TM448B01492_0007</name>
</gene>
<dbReference type="EMBL" id="MT144061">
    <property type="protein sequence ID" value="QJA47875.1"/>
    <property type="molecule type" value="Genomic_DNA"/>
</dbReference>
<accession>A0A6H1ZKT3</accession>
<dbReference type="EMBL" id="MT144769">
    <property type="protein sequence ID" value="QJH99107.1"/>
    <property type="molecule type" value="Genomic_DNA"/>
</dbReference>
<proteinExistence type="predicted"/>
<organism evidence="1">
    <name type="scientific">viral metagenome</name>
    <dbReference type="NCBI Taxonomy" id="1070528"/>
    <lineage>
        <taxon>unclassified sequences</taxon>
        <taxon>metagenomes</taxon>
        <taxon>organismal metagenomes</taxon>
    </lineage>
</organism>
<reference evidence="1" key="1">
    <citation type="submission" date="2020-03" db="EMBL/GenBank/DDBJ databases">
        <title>The deep terrestrial virosphere.</title>
        <authorList>
            <person name="Holmfeldt K."/>
            <person name="Nilsson E."/>
            <person name="Simone D."/>
            <person name="Lopez-Fernandez M."/>
            <person name="Wu X."/>
            <person name="de Brujin I."/>
            <person name="Lundin D."/>
            <person name="Andersson A."/>
            <person name="Bertilsson S."/>
            <person name="Dopson M."/>
        </authorList>
    </citation>
    <scope>NUCLEOTIDE SEQUENCE</scope>
    <source>
        <strain evidence="1">TM448A00751</strain>
        <strain evidence="2">TM448B01492</strain>
    </source>
</reference>
<evidence type="ECO:0000313" key="1">
    <source>
        <dbReference type="EMBL" id="QJA47875.1"/>
    </source>
</evidence>